<dbReference type="Proteomes" id="UP000039865">
    <property type="component" value="Unassembled WGS sequence"/>
</dbReference>
<organism evidence="1 2">
    <name type="scientific">Stylonychia lemnae</name>
    <name type="common">Ciliate</name>
    <dbReference type="NCBI Taxonomy" id="5949"/>
    <lineage>
        <taxon>Eukaryota</taxon>
        <taxon>Sar</taxon>
        <taxon>Alveolata</taxon>
        <taxon>Ciliophora</taxon>
        <taxon>Intramacronucleata</taxon>
        <taxon>Spirotrichea</taxon>
        <taxon>Stichotrichia</taxon>
        <taxon>Sporadotrichida</taxon>
        <taxon>Oxytrichidae</taxon>
        <taxon>Stylonychinae</taxon>
        <taxon>Stylonychia</taxon>
    </lineage>
</organism>
<sequence length="1985" mass="234364">MQSEKRLGGISNTGIHEEKYKRFLQALTDTIQEDKDGEYEMISKKIDRRLDQKGKLTQEVMEELLEFKEQTLWELEEQIQNARQPSEDLFGIKRRFCTVCEKGCIGYEPTNMVVPSEKVHEFPTFCKNCHCPAYFHKVCIDPIKDVQFPPELSETIKNYNIQSRDVNFNCIIAVFQIRDTEHYFPNLNEFMTIIKEEGLEILQMEKRSLDIEEAIYFKNRIVGQTENQVTQMLGISEKQIGKPSTIRKEIFQGSSQNTKHGAKDPYTMNKYADEKEQNIIKLQQTMMNQKSNKNVQHIDGVYLQKTEVNKLKIMHGQQQLQGVQNADGNYLLESINQRVPMNNTDASAAQSIARTSNVDSIYRAMDESFDPQAFTLRETVMPKPKEKIFKLKTFSKTVTQIKKTISKKSESILLTQDLALTQQIEGNPLLRELVTKDALIVALGSTTFQNLENKIRLQMMNKIVQFIPNHELPLLYLSENKIQALEDSITFFPGLFKLTKSIVITEPLTDFSNMNQDIQTFAQVQLAQTNQAQTQFNTEVAKMMDEIQEGEKNLAKMQALMGGDQNDENNEEEEEGFYKNRKTLTRKISNKVKDAIIMRETLAKNQQQQRRLDRLKEDSQFDQSVNSFLEKGKMAEIKTKKKQKLRTKKNKNLYNYGIMHDFFSYSAMSIQFSKKEIDFDLTKINQSFSFHDGQENELQKQLKANINLSNLYAIAKVGLSNLILPSALDIKLSNYNNYYSYIKLCDTFFPQLAKSSHTVLLMRPIIVKNGLNELFINILKVNDFTIIKRKVRMLTKSEVLYLAQVEKITKDKAETYYNMMMDSDCEIVVLSKLGAVEDLLSIVDGSKPYGRRRIPQLFEDQTSVRSNVDSINGMFEITPFTSFSEFLDLEDFIVGHTKLEKYKKLYKGDSKGKTNNRMDNQLYFYKIDQIRKELNLFQRYFNICALASPSFYEAQKSMCILMPEVASIEESVLLLNPLYNTQYEHAVKLLERMNFLIIRQKFINFQAQDVEDIYRDKLSQKYKESSAKIANSINPDQKINKFYEKQSDRLTDLLCGSQVHVFHICKIAGDREIRELFRDSQIEYDDLLKYKLKATPFKPNQFPLLFLFMDTPVMFEESLKLIYNNGEVEITGQDFLNDMKPKEKLDILNNALITTVGDKIKHLVYDRQGKVLNGLMEEEINQYGSIERIPQIFQLFSHPKGNLAVHFMVESENHGLYEIRFQRLPHKGDYYSQANDQYKINLNQLKLRYYTKFQGLNFYYNEVNKRYYNICPAFYRFKICPLIVQKARDKPFLNRVYEVEEYMGKIFMEDLGNMHQHHLQFIKQEKAYLNWRFITGNQQKSLPPYIWGLRLSKLCKQLEQITGLDNQQLQGSGKIKYKEGMLRGQIENDNNYYEEDKKRYYSYLEKFKQGWSYYLSVLETTIIEEKLQIILESFTFKYSRQPHNIILIPDRIDEINLRISEKIKFLIPEGLDRTNKEKFFTHLKEDTVNPQTEKTRSNGVQSIIHALQVANIKKEFEKDANRQHSIHKDAAIVGVEIARRPKHQLIASILYLINFWYRKIERRSELFMDLERKYLDALNDPEEYEKDYDAVLDILVQSITENYGNDEYNHALDKAKLNQEQETEFEKMMREKHEKVVRRSERIQQKVYEQERAMRTTMKIEDLLRTQVNMPQQEYEKQQRIMLKKFAESQGKYDSEGEGFLEVLRQTQAYLGPYSIKLAQDYLDKFKKQERNKSEKISFVKMEYFLFGVSETYRIIEELKALEGRMEELHKDLDIERKSEEMMRDNFNHQYIGQDQEAAAKRVLRILEKENLIEKISYQIAMRETDLVLSFRELMSWDFYVPDYYFDKEQLIKHNNTLAEVYTVPMKTFWIPVTIDTRYEEYLTSEQYAKRIMKFEDEHRILSTEYLDNVFDTKLDQKEGTLVSYLRPYNNKKPMDYLKFDRYYNMGEYHQFKEVQEVKNVILHKTTKQEHFSYGDIFRQQQSKK</sequence>
<evidence type="ECO:0000313" key="1">
    <source>
        <dbReference type="EMBL" id="CDW75782.1"/>
    </source>
</evidence>
<proteinExistence type="predicted"/>
<keyword evidence="2" id="KW-1185">Reference proteome</keyword>
<accession>A0A078A1R8</accession>
<dbReference type="OrthoDB" id="288830at2759"/>
<dbReference type="EMBL" id="CCKQ01004619">
    <property type="protein sequence ID" value="CDW75782.1"/>
    <property type="molecule type" value="Genomic_DNA"/>
</dbReference>
<reference evidence="1 2" key="1">
    <citation type="submission" date="2014-06" db="EMBL/GenBank/DDBJ databases">
        <authorList>
            <person name="Swart Estienne"/>
        </authorList>
    </citation>
    <scope>NUCLEOTIDE SEQUENCE [LARGE SCALE GENOMIC DNA]</scope>
    <source>
        <strain evidence="1 2">130c</strain>
    </source>
</reference>
<dbReference type="InParanoid" id="A0A078A1R8"/>
<name>A0A078A1R8_STYLE</name>
<gene>
    <name evidence="1" type="primary">Contig504.g560</name>
    <name evidence="1" type="ORF">STYLEM_4777</name>
</gene>
<protein>
    <submittedName>
        <fullName evidence="1">Uncharacterized protein</fullName>
    </submittedName>
</protein>
<evidence type="ECO:0000313" key="2">
    <source>
        <dbReference type="Proteomes" id="UP000039865"/>
    </source>
</evidence>